<evidence type="ECO:0000256" key="1">
    <source>
        <dbReference type="ARBA" id="ARBA00022737"/>
    </source>
</evidence>
<name>A0A6P7I7H0_9TELE</name>
<sequence>MSAKKKEDVSTTNGEGPISYILPNGDRYEGDCCQSASGSLMRSGTGKHTSAGGVIYTGDWHEDKMHGRGTLQHPCGATYEGEFRDNMYHGTGTYTFPDGSVYRGHFHKNRLEGDGAFINTQGLVWTGEFQSKAALGLKMQPRCTGKFNEFPLGDK</sequence>
<reference evidence="4" key="1">
    <citation type="submission" date="2025-08" db="UniProtKB">
        <authorList>
            <consortium name="RefSeq"/>
        </authorList>
    </citation>
    <scope>IDENTIFICATION</scope>
</reference>
<dbReference type="SUPFAM" id="SSF82185">
    <property type="entry name" value="Histone H3 K4-specific methyltransferase SET7/9 N-terminal domain"/>
    <property type="match status" value="1"/>
</dbReference>
<proteinExistence type="predicted"/>
<dbReference type="Pfam" id="PF02493">
    <property type="entry name" value="MORN"/>
    <property type="match status" value="2"/>
</dbReference>
<dbReference type="GeneID" id="114432479"/>
<dbReference type="Proteomes" id="UP000515145">
    <property type="component" value="Chromosome 2"/>
</dbReference>
<dbReference type="AlphaFoldDB" id="A0A6P7I7H0"/>
<dbReference type="InterPro" id="IPR052849">
    <property type="entry name" value="MORN_repeat_protein"/>
</dbReference>
<dbReference type="PANTHER" id="PTHR46917:SF1">
    <property type="entry name" value="MORN REPEAT-CONTAINING PROTEIN 2"/>
    <property type="match status" value="1"/>
</dbReference>
<dbReference type="PANTHER" id="PTHR46917">
    <property type="entry name" value="MORN REPEAT-CONTAINING PROTEIN 2"/>
    <property type="match status" value="1"/>
</dbReference>
<evidence type="ECO:0000313" key="3">
    <source>
        <dbReference type="Proteomes" id="UP000515145"/>
    </source>
</evidence>
<keyword evidence="1" id="KW-0677">Repeat</keyword>
<evidence type="ECO:0000313" key="4">
    <source>
        <dbReference type="RefSeq" id="XP_028256309.1"/>
    </source>
</evidence>
<feature type="region of interest" description="Disordered" evidence="2">
    <location>
        <begin position="1"/>
        <end position="21"/>
    </location>
</feature>
<accession>A0A6P7I7H0</accession>
<dbReference type="InterPro" id="IPR003409">
    <property type="entry name" value="MORN"/>
</dbReference>
<protein>
    <submittedName>
        <fullName evidence="4">MORN repeat-containing protein 2</fullName>
    </submittedName>
</protein>
<keyword evidence="3" id="KW-1185">Reference proteome</keyword>
<dbReference type="RefSeq" id="XP_028256309.1">
    <property type="nucleotide sequence ID" value="XM_028400508.1"/>
</dbReference>
<dbReference type="OrthoDB" id="437960at2759"/>
<dbReference type="Gene3D" id="2.20.110.10">
    <property type="entry name" value="Histone H3 K4-specific methyltransferase SET7/9 N-terminal domain"/>
    <property type="match status" value="2"/>
</dbReference>
<gene>
    <name evidence="4" type="primary">morn2</name>
</gene>
<dbReference type="SMART" id="SM00698">
    <property type="entry name" value="MORN"/>
    <property type="match status" value="3"/>
</dbReference>
<dbReference type="InParanoid" id="A0A6P7I7H0"/>
<dbReference type="CTD" id="729967"/>
<evidence type="ECO:0000256" key="2">
    <source>
        <dbReference type="SAM" id="MobiDB-lite"/>
    </source>
</evidence>
<organism evidence="3 4">
    <name type="scientific">Parambassis ranga</name>
    <name type="common">Indian glassy fish</name>
    <dbReference type="NCBI Taxonomy" id="210632"/>
    <lineage>
        <taxon>Eukaryota</taxon>
        <taxon>Metazoa</taxon>
        <taxon>Chordata</taxon>
        <taxon>Craniata</taxon>
        <taxon>Vertebrata</taxon>
        <taxon>Euteleostomi</taxon>
        <taxon>Actinopterygii</taxon>
        <taxon>Neopterygii</taxon>
        <taxon>Teleostei</taxon>
        <taxon>Neoteleostei</taxon>
        <taxon>Acanthomorphata</taxon>
        <taxon>Ovalentaria</taxon>
        <taxon>Ambassidae</taxon>
        <taxon>Parambassis</taxon>
    </lineage>
</organism>